<evidence type="ECO:0000256" key="1">
    <source>
        <dbReference type="SAM" id="Phobius"/>
    </source>
</evidence>
<dbReference type="GO" id="GO:0030414">
    <property type="term" value="F:peptidase inhibitor activity"/>
    <property type="evidence" value="ECO:0007669"/>
    <property type="project" value="InterPro"/>
</dbReference>
<evidence type="ECO:0000259" key="2">
    <source>
        <dbReference type="Pfam" id="PF00095"/>
    </source>
</evidence>
<reference evidence="3 4" key="1">
    <citation type="journal article" date="2016" name="Genome Biol. Evol.">
        <title>Gene Family Evolution Reflects Adaptation to Soil Environmental Stressors in the Genome of the Collembolan Orchesella cincta.</title>
        <authorList>
            <person name="Faddeeva-Vakhrusheva A."/>
            <person name="Derks M.F."/>
            <person name="Anvar S.Y."/>
            <person name="Agamennone V."/>
            <person name="Suring W."/>
            <person name="Smit S."/>
            <person name="van Straalen N.M."/>
            <person name="Roelofs D."/>
        </authorList>
    </citation>
    <scope>NUCLEOTIDE SEQUENCE [LARGE SCALE GENOMIC DNA]</scope>
    <source>
        <tissue evidence="3">Mixed pool</tissue>
    </source>
</reference>
<dbReference type="Pfam" id="PF00095">
    <property type="entry name" value="WAP"/>
    <property type="match status" value="1"/>
</dbReference>
<dbReference type="InterPro" id="IPR008197">
    <property type="entry name" value="WAP_dom"/>
</dbReference>
<keyword evidence="1" id="KW-0472">Membrane</keyword>
<proteinExistence type="predicted"/>
<dbReference type="InterPro" id="IPR036645">
    <property type="entry name" value="Elafin-like_sf"/>
</dbReference>
<name>A0A1D2MQ48_ORCCI</name>
<dbReference type="Proteomes" id="UP000094527">
    <property type="component" value="Unassembled WGS sequence"/>
</dbReference>
<dbReference type="EMBL" id="LJIJ01000706">
    <property type="protein sequence ID" value="ODM95146.1"/>
    <property type="molecule type" value="Genomic_DNA"/>
</dbReference>
<comment type="caution">
    <text evidence="3">The sequence shown here is derived from an EMBL/GenBank/DDBJ whole genome shotgun (WGS) entry which is preliminary data.</text>
</comment>
<evidence type="ECO:0000313" key="4">
    <source>
        <dbReference type="Proteomes" id="UP000094527"/>
    </source>
</evidence>
<dbReference type="AlphaFoldDB" id="A0A1D2MQ48"/>
<evidence type="ECO:0000313" key="3">
    <source>
        <dbReference type="EMBL" id="ODM95146.1"/>
    </source>
</evidence>
<accession>A0A1D2MQ48</accession>
<dbReference type="Gene3D" id="4.10.75.10">
    <property type="entry name" value="Elafin-like"/>
    <property type="match status" value="1"/>
</dbReference>
<keyword evidence="4" id="KW-1185">Reference proteome</keyword>
<gene>
    <name evidence="3" type="ORF">Ocin01_11536</name>
</gene>
<protein>
    <submittedName>
        <fullName evidence="3">WAP four-disulfide core domain protein 18</fullName>
    </submittedName>
</protein>
<keyword evidence="1" id="KW-1133">Transmembrane helix</keyword>
<dbReference type="GO" id="GO:0005576">
    <property type="term" value="C:extracellular region"/>
    <property type="evidence" value="ECO:0007669"/>
    <property type="project" value="InterPro"/>
</dbReference>
<feature type="transmembrane region" description="Helical" evidence="1">
    <location>
        <begin position="16"/>
        <end position="34"/>
    </location>
</feature>
<sequence length="103" mass="11445">MQSLLTSAITPPNMKSSITLIFATSLLIIGVLLLESKTANGMYDPRENPKFHDEDPFAIQEVEEVYLERFARSPGRCIEECSSDDECGREMTCQSNGCGHICL</sequence>
<feature type="domain" description="WAP" evidence="2">
    <location>
        <begin position="74"/>
        <end position="103"/>
    </location>
</feature>
<keyword evidence="1" id="KW-0812">Transmembrane</keyword>
<organism evidence="3 4">
    <name type="scientific">Orchesella cincta</name>
    <name type="common">Springtail</name>
    <name type="synonym">Podura cincta</name>
    <dbReference type="NCBI Taxonomy" id="48709"/>
    <lineage>
        <taxon>Eukaryota</taxon>
        <taxon>Metazoa</taxon>
        <taxon>Ecdysozoa</taxon>
        <taxon>Arthropoda</taxon>
        <taxon>Hexapoda</taxon>
        <taxon>Collembola</taxon>
        <taxon>Entomobryomorpha</taxon>
        <taxon>Entomobryoidea</taxon>
        <taxon>Orchesellidae</taxon>
        <taxon>Orchesellinae</taxon>
        <taxon>Orchesella</taxon>
    </lineage>
</organism>